<dbReference type="OrthoDB" id="9772095at2"/>
<sequence length="1155" mass="124114">MTPYPRIRQNRRISALALALISALVLSILAYKATPSAQAQTGPRVLISEVSNAGPAGSADEVIELANYGAAPADLTGWQVFRCAASGSRAYDPQLPPLDGVTLAPGETFLIANAAGTFPDADAHYEVSLANDGFGVWLEDASRTLVDAVAVYAAPGDSDCALGDTPLPNDLNGFRDQTWQRTGDTGVQADDWIKAPRTAGEPNATEPDGGPVDSDVLVSELVNGGPAGSGDDFVEFANYGTEAVDVGGWKFYRCWGSGRTDDSSLQATFPAGTVLDPGEAAVAAHTSVSVPSGVTAVRYSVGLANEGFGAMLVDDEGAVRDSVGVYEADGYHQPATGSPCAQGEALPSRLDFGWNQTYQRVGDSGDNAADFVKALRTLGSVDEPVAIEDPAPVDNGVGVSELVNAGPGGGSDEFFELANFGDEPVDLTGWRVYRCQEDGRRAAGLQIPAIGDVVLDPGETYLSVHTGSRLFAEGDYDAAYAVGLATNGYGLTVLDAQGRLVDSVGVYSALYSPCTQGLSLFNVLESEYGDTFQRLDRTAYNADDFVPAPQSPGTLPDDLRHPTDFTDDELASVTVDPAPRPLSPETGTEIQGGPQAELTATADHTTGEAAEVAFTGGEVVDLNARTSKVYVGTTDATPPDTRGISGEQRVDWGDEPLVTETTEGFPFQRFEFKAAASQWRDFAVTWSGTSTGTSELQMYAWNRWYERWDLLDADGGLTGGQITLTGQIDVATYVRGGRSIDVLIMDGPETSPAFSDDAAEPDLAFKDPAEYDFSFGYVTDTQFLSEGYRDAYAEMTRWIAANAEARDIAYTAHTGDLIQNWLNGNNSTERASDEYEFASDAMGVLDEAGVPYGVTPGNHDTKWGREGDLYNQYFPAERYEDRDWYGGAWREDDAQNHYDVIEADGAKFLFLYLGYYAGDDAIDWANQVIGAHPDHNVVFATHEYLNPDGSLSTPDNYRWTSMADRYWDEIIMPNENVFMVLAGHHHGVALNIKRDVDGVAGRIVVEMMANYQNFTDPNGRFNAGFLRLLQFDLDAGLMAVNTYSPIRDEHNTWEYKPDDIPAVYDDATDEFVVEVDLNTSYDKRIETVMIAPHAEAEAVGAAAAGDGETVAVTWEDLEFCGSYVWSAEAVDAHGRTATSAAAILDVPGRGGRECD</sequence>
<dbReference type="InterPro" id="IPR001322">
    <property type="entry name" value="Lamin_tail_dom"/>
</dbReference>
<name>A0A1G7DZ60_9ACTN</name>
<feature type="domain" description="LTD" evidence="2">
    <location>
        <begin position="200"/>
        <end position="327"/>
    </location>
</feature>
<dbReference type="PANTHER" id="PTHR43143:SF5">
    <property type="entry name" value="SECRETED PROTEIN"/>
    <property type="match status" value="1"/>
</dbReference>
<accession>A0A1G7DZ60</accession>
<evidence type="ECO:0000256" key="1">
    <source>
        <dbReference type="SAM" id="MobiDB-lite"/>
    </source>
</evidence>
<dbReference type="PANTHER" id="PTHR43143">
    <property type="entry name" value="METALLOPHOSPHOESTERASE, CALCINEURIN SUPERFAMILY"/>
    <property type="match status" value="1"/>
</dbReference>
<evidence type="ECO:0000313" key="3">
    <source>
        <dbReference type="EMBL" id="SDE56550.1"/>
    </source>
</evidence>
<dbReference type="Pfam" id="PF00932">
    <property type="entry name" value="LTD"/>
    <property type="match status" value="3"/>
</dbReference>
<dbReference type="EMBL" id="FNAD01000031">
    <property type="protein sequence ID" value="SDE56550.1"/>
    <property type="molecule type" value="Genomic_DNA"/>
</dbReference>
<feature type="domain" description="LTD" evidence="2">
    <location>
        <begin position="369"/>
        <end position="508"/>
    </location>
</feature>
<dbReference type="PROSITE" id="PS51841">
    <property type="entry name" value="LTD"/>
    <property type="match status" value="3"/>
</dbReference>
<dbReference type="SUPFAM" id="SSF56300">
    <property type="entry name" value="Metallo-dependent phosphatases"/>
    <property type="match status" value="1"/>
</dbReference>
<dbReference type="Proteomes" id="UP000198949">
    <property type="component" value="Unassembled WGS sequence"/>
</dbReference>
<feature type="region of interest" description="Disordered" evidence="1">
    <location>
        <begin position="574"/>
        <end position="595"/>
    </location>
</feature>
<keyword evidence="4" id="KW-1185">Reference proteome</keyword>
<dbReference type="InterPro" id="IPR029052">
    <property type="entry name" value="Metallo-depent_PP-like"/>
</dbReference>
<dbReference type="InterPro" id="IPR004843">
    <property type="entry name" value="Calcineurin-like_PHP"/>
</dbReference>
<gene>
    <name evidence="3" type="ORF">SAMN05216270_1315</name>
</gene>
<dbReference type="RefSeq" id="WP_091040736.1">
    <property type="nucleotide sequence ID" value="NZ_FNAD01000031.1"/>
</dbReference>
<dbReference type="STRING" id="58114.SAMN05216270_1315"/>
<evidence type="ECO:0000313" key="4">
    <source>
        <dbReference type="Proteomes" id="UP000198949"/>
    </source>
</evidence>
<protein>
    <submittedName>
        <fullName evidence="3">Lamin Tail Domain</fullName>
    </submittedName>
</protein>
<proteinExistence type="predicted"/>
<dbReference type="Pfam" id="PF00149">
    <property type="entry name" value="Metallophos"/>
    <property type="match status" value="1"/>
</dbReference>
<reference evidence="4" key="1">
    <citation type="submission" date="2016-10" db="EMBL/GenBank/DDBJ databases">
        <authorList>
            <person name="Varghese N."/>
            <person name="Submissions S."/>
        </authorList>
    </citation>
    <scope>NUCLEOTIDE SEQUENCE [LARGE SCALE GENOMIC DNA]</scope>
    <source>
        <strain evidence="4">CGMCC 4.3516</strain>
    </source>
</reference>
<dbReference type="InterPro" id="IPR051918">
    <property type="entry name" value="STPP_CPPED1"/>
</dbReference>
<organism evidence="3 4">
    <name type="scientific">Glycomyces harbinensis</name>
    <dbReference type="NCBI Taxonomy" id="58114"/>
    <lineage>
        <taxon>Bacteria</taxon>
        <taxon>Bacillati</taxon>
        <taxon>Actinomycetota</taxon>
        <taxon>Actinomycetes</taxon>
        <taxon>Glycomycetales</taxon>
        <taxon>Glycomycetaceae</taxon>
        <taxon>Glycomyces</taxon>
    </lineage>
</organism>
<dbReference type="InterPro" id="IPR036415">
    <property type="entry name" value="Lamin_tail_dom_sf"/>
</dbReference>
<dbReference type="Gene3D" id="3.60.21.10">
    <property type="match status" value="1"/>
</dbReference>
<dbReference type="AlphaFoldDB" id="A0A1G7DZ60"/>
<feature type="domain" description="LTD" evidence="2">
    <location>
        <begin position="33"/>
        <end position="185"/>
    </location>
</feature>
<evidence type="ECO:0000259" key="2">
    <source>
        <dbReference type="PROSITE" id="PS51841"/>
    </source>
</evidence>
<dbReference type="SUPFAM" id="SSF74853">
    <property type="entry name" value="Lamin A/C globular tail domain"/>
    <property type="match status" value="3"/>
</dbReference>
<dbReference type="GO" id="GO:0016787">
    <property type="term" value="F:hydrolase activity"/>
    <property type="evidence" value="ECO:0007669"/>
    <property type="project" value="InterPro"/>
</dbReference>